<dbReference type="AlphaFoldDB" id="A0A9K3LB60"/>
<organism evidence="2 3">
    <name type="scientific">Nitzschia inconspicua</name>
    <dbReference type="NCBI Taxonomy" id="303405"/>
    <lineage>
        <taxon>Eukaryota</taxon>
        <taxon>Sar</taxon>
        <taxon>Stramenopiles</taxon>
        <taxon>Ochrophyta</taxon>
        <taxon>Bacillariophyta</taxon>
        <taxon>Bacillariophyceae</taxon>
        <taxon>Bacillariophycidae</taxon>
        <taxon>Bacillariales</taxon>
        <taxon>Bacillariaceae</taxon>
        <taxon>Nitzschia</taxon>
    </lineage>
</organism>
<comment type="caution">
    <text evidence="2">The sequence shown here is derived from an EMBL/GenBank/DDBJ whole genome shotgun (WGS) entry which is preliminary data.</text>
</comment>
<feature type="region of interest" description="Disordered" evidence="1">
    <location>
        <begin position="1"/>
        <end position="119"/>
    </location>
</feature>
<accession>A0A9K3LB60</accession>
<proteinExistence type="predicted"/>
<keyword evidence="3" id="KW-1185">Reference proteome</keyword>
<evidence type="ECO:0000313" key="2">
    <source>
        <dbReference type="EMBL" id="KAG7358847.1"/>
    </source>
</evidence>
<feature type="compositionally biased region" description="Basic and acidic residues" evidence="1">
    <location>
        <begin position="52"/>
        <end position="62"/>
    </location>
</feature>
<evidence type="ECO:0000256" key="1">
    <source>
        <dbReference type="SAM" id="MobiDB-lite"/>
    </source>
</evidence>
<gene>
    <name evidence="2" type="ORF">IV203_015436</name>
</gene>
<protein>
    <submittedName>
        <fullName evidence="2">Uncharacterized protein</fullName>
    </submittedName>
</protein>
<evidence type="ECO:0000313" key="3">
    <source>
        <dbReference type="Proteomes" id="UP000693970"/>
    </source>
</evidence>
<reference evidence="2" key="1">
    <citation type="journal article" date="2021" name="Sci. Rep.">
        <title>Diploid genomic architecture of Nitzschia inconspicua, an elite biomass production diatom.</title>
        <authorList>
            <person name="Oliver A."/>
            <person name="Podell S."/>
            <person name="Pinowska A."/>
            <person name="Traller J.C."/>
            <person name="Smith S.R."/>
            <person name="McClure R."/>
            <person name="Beliaev A."/>
            <person name="Bohutskyi P."/>
            <person name="Hill E.A."/>
            <person name="Rabines A."/>
            <person name="Zheng H."/>
            <person name="Allen L.Z."/>
            <person name="Kuo A."/>
            <person name="Grigoriev I.V."/>
            <person name="Allen A.E."/>
            <person name="Hazlebeck D."/>
            <person name="Allen E.E."/>
        </authorList>
    </citation>
    <scope>NUCLEOTIDE SEQUENCE</scope>
    <source>
        <strain evidence="2">Hildebrandi</strain>
    </source>
</reference>
<dbReference type="EMBL" id="JAGRRH010000014">
    <property type="protein sequence ID" value="KAG7358847.1"/>
    <property type="molecule type" value="Genomic_DNA"/>
</dbReference>
<sequence length="119" mass="12843">MGRRWHQRSALGTSPRSRESSAEQQLGLDHPPEGDDDMSMGYCVFGNVDVSGNKEDMSDGKEACSFAPEEASRREDPATSQEVHAVSRADTVPRGAQSGKYSLRAVPNISGLSPLHQQG</sequence>
<dbReference type="Proteomes" id="UP000693970">
    <property type="component" value="Unassembled WGS sequence"/>
</dbReference>
<name>A0A9K3LB60_9STRA</name>
<reference evidence="2" key="2">
    <citation type="submission" date="2021-04" db="EMBL/GenBank/DDBJ databases">
        <authorList>
            <person name="Podell S."/>
        </authorList>
    </citation>
    <scope>NUCLEOTIDE SEQUENCE</scope>
    <source>
        <strain evidence="2">Hildebrandi</strain>
    </source>
</reference>